<reference evidence="8" key="1">
    <citation type="journal article" date="2019" name="PLoS Negl. Trop. Dis.">
        <title>Revisiting the worldwide diversity of Leptospira species in the environment.</title>
        <authorList>
            <person name="Vincent A.T."/>
            <person name="Schiettekatte O."/>
            <person name="Bourhy P."/>
            <person name="Veyrier F.J."/>
            <person name="Picardeau M."/>
        </authorList>
    </citation>
    <scope>NUCLEOTIDE SEQUENCE [LARGE SCALE GENOMIC DNA]</scope>
    <source>
        <strain evidence="8">201800277</strain>
    </source>
</reference>
<dbReference type="PANTHER" id="PTHR14226">
    <property type="entry name" value="NEUROPATHY TARGET ESTERASE/SWISS CHEESE D.MELANOGASTER"/>
    <property type="match status" value="1"/>
</dbReference>
<evidence type="ECO:0000313" key="8">
    <source>
        <dbReference type="EMBL" id="TGK91638.1"/>
    </source>
</evidence>
<comment type="caution">
    <text evidence="5">Lacks conserved residue(s) required for the propagation of feature annotation.</text>
</comment>
<dbReference type="GO" id="GO:0004622">
    <property type="term" value="F:phosphatidylcholine lysophospholipase activity"/>
    <property type="evidence" value="ECO:0007669"/>
    <property type="project" value="UniProtKB-ARBA"/>
</dbReference>
<dbReference type="PROSITE" id="PS51635">
    <property type="entry name" value="PNPLA"/>
    <property type="match status" value="1"/>
</dbReference>
<proteinExistence type="inferred from homology"/>
<dbReference type="InterPro" id="IPR016035">
    <property type="entry name" value="Acyl_Trfase/lysoPLipase"/>
</dbReference>
<keyword evidence="2 5" id="KW-0378">Hydrolase</keyword>
<dbReference type="CDD" id="cd00038">
    <property type="entry name" value="CAP_ED"/>
    <property type="match status" value="1"/>
</dbReference>
<feature type="short sequence motif" description="DGA/G" evidence="5">
    <location>
        <begin position="457"/>
        <end position="459"/>
    </location>
</feature>
<dbReference type="OrthoDB" id="9770965at2"/>
<dbReference type="PROSITE" id="PS50042">
    <property type="entry name" value="CNMP_BINDING_3"/>
    <property type="match status" value="1"/>
</dbReference>
<gene>
    <name evidence="8" type="ORF">EHQ30_15640</name>
</gene>
<evidence type="ECO:0000259" key="6">
    <source>
        <dbReference type="PROSITE" id="PS50042"/>
    </source>
</evidence>
<dbReference type="PANTHER" id="PTHR14226:SF76">
    <property type="entry name" value="NTE FAMILY PROTEIN RSSA"/>
    <property type="match status" value="1"/>
</dbReference>
<evidence type="ECO:0000256" key="2">
    <source>
        <dbReference type="ARBA" id="ARBA00022801"/>
    </source>
</evidence>
<dbReference type="GO" id="GO:0016042">
    <property type="term" value="P:lipid catabolic process"/>
    <property type="evidence" value="ECO:0007669"/>
    <property type="project" value="UniProtKB-UniRule"/>
</dbReference>
<dbReference type="SUPFAM" id="SSF51206">
    <property type="entry name" value="cAMP-binding domain-like"/>
    <property type="match status" value="1"/>
</dbReference>
<organism evidence="8 9">
    <name type="scientific">Leptospira brenneri</name>
    <dbReference type="NCBI Taxonomy" id="2023182"/>
    <lineage>
        <taxon>Bacteria</taxon>
        <taxon>Pseudomonadati</taxon>
        <taxon>Spirochaetota</taxon>
        <taxon>Spirochaetia</taxon>
        <taxon>Leptospirales</taxon>
        <taxon>Leptospiraceae</taxon>
        <taxon>Leptospira</taxon>
    </lineage>
</organism>
<feature type="short sequence motif" description="GXSXG" evidence="5">
    <location>
        <begin position="338"/>
        <end position="342"/>
    </location>
</feature>
<protein>
    <submittedName>
        <fullName evidence="8">Esterase</fullName>
    </submittedName>
</protein>
<dbReference type="AlphaFoldDB" id="A0A2M9Y2E2"/>
<evidence type="ECO:0000256" key="5">
    <source>
        <dbReference type="PROSITE-ProRule" id="PRU01161"/>
    </source>
</evidence>
<evidence type="ECO:0000259" key="7">
    <source>
        <dbReference type="PROSITE" id="PS51635"/>
    </source>
</evidence>
<comment type="caution">
    <text evidence="8">The sequence shown here is derived from an EMBL/GenBank/DDBJ whole genome shotgun (WGS) entry which is preliminary data.</text>
</comment>
<evidence type="ECO:0000313" key="9">
    <source>
        <dbReference type="Proteomes" id="UP000297891"/>
    </source>
</evidence>
<feature type="domain" description="PNPLA" evidence="7">
    <location>
        <begin position="307"/>
        <end position="470"/>
    </location>
</feature>
<dbReference type="InterPro" id="IPR002641">
    <property type="entry name" value="PNPLA_dom"/>
</dbReference>
<comment type="similarity">
    <text evidence="1">Belongs to the NTE family.</text>
</comment>
<dbReference type="SMART" id="SM00100">
    <property type="entry name" value="cNMP"/>
    <property type="match status" value="1"/>
</dbReference>
<dbReference type="InterPro" id="IPR018490">
    <property type="entry name" value="cNMP-bd_dom_sf"/>
</dbReference>
<name>A0A2M9Y2E2_9LEPT</name>
<keyword evidence="3 5" id="KW-0442">Lipid degradation</keyword>
<dbReference type="RefSeq" id="WP_100790112.1">
    <property type="nucleotide sequence ID" value="NZ_NPDQ01000003.1"/>
</dbReference>
<dbReference type="InterPro" id="IPR050301">
    <property type="entry name" value="NTE"/>
</dbReference>
<feature type="active site" description="Proton acceptor" evidence="5">
    <location>
        <position position="457"/>
    </location>
</feature>
<feature type="domain" description="Cyclic nucleotide-binding" evidence="6">
    <location>
        <begin position="16"/>
        <end position="121"/>
    </location>
</feature>
<dbReference type="InterPro" id="IPR000595">
    <property type="entry name" value="cNMP-bd_dom"/>
</dbReference>
<dbReference type="SUPFAM" id="SSF52151">
    <property type="entry name" value="FabD/lysophospholipase-like"/>
    <property type="match status" value="1"/>
</dbReference>
<keyword evidence="9" id="KW-1185">Reference proteome</keyword>
<dbReference type="Proteomes" id="UP000297891">
    <property type="component" value="Unassembled WGS sequence"/>
</dbReference>
<dbReference type="Gene3D" id="2.60.120.10">
    <property type="entry name" value="Jelly Rolls"/>
    <property type="match status" value="1"/>
</dbReference>
<dbReference type="Pfam" id="PF01734">
    <property type="entry name" value="Patatin"/>
    <property type="match status" value="1"/>
</dbReference>
<dbReference type="EMBL" id="RQFP01000014">
    <property type="protein sequence ID" value="TGK91638.1"/>
    <property type="molecule type" value="Genomic_DNA"/>
</dbReference>
<evidence type="ECO:0000256" key="4">
    <source>
        <dbReference type="ARBA" id="ARBA00023098"/>
    </source>
</evidence>
<dbReference type="Pfam" id="PF00027">
    <property type="entry name" value="cNMP_binding"/>
    <property type="match status" value="1"/>
</dbReference>
<feature type="active site" description="Nucleophile" evidence="5">
    <location>
        <position position="340"/>
    </location>
</feature>
<keyword evidence="4 5" id="KW-0443">Lipid metabolism</keyword>
<evidence type="ECO:0000256" key="3">
    <source>
        <dbReference type="ARBA" id="ARBA00022963"/>
    </source>
</evidence>
<dbReference type="Gene3D" id="3.40.1090.10">
    <property type="entry name" value="Cytosolic phospholipase A2 catalytic domain"/>
    <property type="match status" value="2"/>
</dbReference>
<dbReference type="InterPro" id="IPR014710">
    <property type="entry name" value="RmlC-like_jellyroll"/>
</dbReference>
<accession>A0A2M9Y2E2</accession>
<sequence>MKDLEGKIHLVSSLPLFRSLSRKEKVWVAESVHIVEAEREEVLFTAGDSDRSLFLILSGGIKLFLPKKGEGKREEEVQYLKKGEYFGIQSLLTGEKHSHTAITVTESRFLVLSQAGFQKLIQKIPYLSITFSKMLTKSLRGELLGGKEYFHNSVVCLVHSDPIAKENLSKELVESIEEESGKKSVILHFGQNGQTDNPYVKSYKFKDSDRIKETLGKHYASHSFIFLEVFPDTDEELKHLLIDEADHIENYISPDKKINLCDSITTESKENEILYHETQIQDIINHGKWEIHIRRKARELSGVQIGVALGGGAALGLAQVGIMKVMEEEGLIPDMIAGTSIGAIIGAFWASGLGYKGILPLLSEIDSIFKMFKLVDLSFPGQGLLHGKHVRSLLEKYLGDLYFEDLPIKLRLISCDISTRQEIVLSEGKVLDAVMSSISIPGVFVPQPQENGKTYVDGGIVNPLPVSALSHEGVGKIIAVNSMPSSKDEMKTNKLLNLNVLDIIVNSLYSLQYRIGKYSAQEADVYLNPILPNSNWFEFWRSAEFIQLGETVVKSSLEEIKQLFSEKT</sequence>
<evidence type="ECO:0000256" key="1">
    <source>
        <dbReference type="ARBA" id="ARBA00006636"/>
    </source>
</evidence>